<evidence type="ECO:0000256" key="2">
    <source>
        <dbReference type="ARBA" id="ARBA00023002"/>
    </source>
</evidence>
<evidence type="ECO:0000259" key="7">
    <source>
        <dbReference type="Pfam" id="PF00171"/>
    </source>
</evidence>
<dbReference type="InterPro" id="IPR015590">
    <property type="entry name" value="Aldehyde_DH_dom"/>
</dbReference>
<sequence length="500" mass="55746">MCHGNESIMESKRVIERELKNMRDYFKSGKTKEASWRECQLQGLRRFLIEREQQISRVLLQDLGKHPVEAFRDEVGTVIKSINFALKNLREWMSGQKANLPQIALLTSAEIVPEPLGLVLIISSWNFPFGLSLEPLIGAIAAGNSVVLKPSELSSASSSLLASGLTQYLDNKAIKIVEGGPDVAQQLLDQTWDKIFFTGSSRVGRIVMSAAVKHLTPLTLELGGKCPALVDTLSSSWDLEVAVKRIIVGKYGTCAGQACIAVDYVLVERRFSSTLVELMKLWIKKMFGENPKETNTVARIVNKPHFFRLKSLLASAEVQKSVIYGGSIMDEENLFIEPTILVDPPLEAAIMTDEIFGPLLPIITVDKIEDGIEFINCRPKPLALYVFTKNKELQRRMICETSSGSVTFNDAILQYAADSLPFGGVGGSGFGSYHGKFSFETFSHQKAVVRRSFLTDFWFRFPPWTPNKLLLLQVAYNYDYLGLLLVLLGLKRPSKPISLF</sequence>
<evidence type="ECO:0000256" key="3">
    <source>
        <dbReference type="ARBA" id="ARBA00023027"/>
    </source>
</evidence>
<accession>A0AAE1NDH4</accession>
<dbReference type="EMBL" id="JAWXYG010000001">
    <property type="protein sequence ID" value="KAK4286561.1"/>
    <property type="molecule type" value="Genomic_DNA"/>
</dbReference>
<evidence type="ECO:0000256" key="5">
    <source>
        <dbReference type="PIRNR" id="PIRNR036492"/>
    </source>
</evidence>
<evidence type="ECO:0000256" key="6">
    <source>
        <dbReference type="PIRSR" id="PIRSR036492-1"/>
    </source>
</evidence>
<dbReference type="PANTHER" id="PTHR43570">
    <property type="entry name" value="ALDEHYDE DEHYDROGENASE"/>
    <property type="match status" value="1"/>
</dbReference>
<evidence type="ECO:0000256" key="1">
    <source>
        <dbReference type="ARBA" id="ARBA00009986"/>
    </source>
</evidence>
<dbReference type="PANTHER" id="PTHR43570:SF30">
    <property type="entry name" value="ALDEHYDE DEHYDROGENASE"/>
    <property type="match status" value="1"/>
</dbReference>
<dbReference type="PIRSF" id="PIRSF036492">
    <property type="entry name" value="ALDH"/>
    <property type="match status" value="1"/>
</dbReference>
<comment type="catalytic activity">
    <reaction evidence="4">
        <text>an aldehyde + NAD(+) + H2O = a carboxylate + NADH + 2 H(+)</text>
        <dbReference type="Rhea" id="RHEA:16185"/>
        <dbReference type="ChEBI" id="CHEBI:15377"/>
        <dbReference type="ChEBI" id="CHEBI:15378"/>
        <dbReference type="ChEBI" id="CHEBI:17478"/>
        <dbReference type="ChEBI" id="CHEBI:29067"/>
        <dbReference type="ChEBI" id="CHEBI:57540"/>
        <dbReference type="ChEBI" id="CHEBI:57945"/>
        <dbReference type="EC" id="1.2.1.3"/>
    </reaction>
</comment>
<dbReference type="InterPro" id="IPR016163">
    <property type="entry name" value="Ald_DH_C"/>
</dbReference>
<keyword evidence="2 5" id="KW-0560">Oxidoreductase</keyword>
<comment type="caution">
    <text evidence="8">The sequence shown here is derived from an EMBL/GenBank/DDBJ whole genome shotgun (WGS) entry which is preliminary data.</text>
</comment>
<comment type="similarity">
    <text evidence="1 5">Belongs to the aldehyde dehydrogenase family.</text>
</comment>
<dbReference type="Gene3D" id="3.40.605.10">
    <property type="entry name" value="Aldehyde Dehydrogenase, Chain A, domain 1"/>
    <property type="match status" value="1"/>
</dbReference>
<reference evidence="8" key="1">
    <citation type="submission" date="2023-10" db="EMBL/GenBank/DDBJ databases">
        <title>Chromosome-level genome of the transformable northern wattle, Acacia crassicarpa.</title>
        <authorList>
            <person name="Massaro I."/>
            <person name="Sinha N.R."/>
            <person name="Poethig S."/>
            <person name="Leichty A.R."/>
        </authorList>
    </citation>
    <scope>NUCLEOTIDE SEQUENCE</scope>
    <source>
        <strain evidence="8">Acra3RX</strain>
        <tissue evidence="8">Leaf</tissue>
    </source>
</reference>
<keyword evidence="3" id="KW-0520">NAD</keyword>
<dbReference type="InterPro" id="IPR016162">
    <property type="entry name" value="Ald_DH_N"/>
</dbReference>
<dbReference type="GO" id="GO:0005737">
    <property type="term" value="C:cytoplasm"/>
    <property type="evidence" value="ECO:0007669"/>
    <property type="project" value="TreeGrafter"/>
</dbReference>
<organism evidence="8 9">
    <name type="scientific">Acacia crassicarpa</name>
    <name type="common">northern wattle</name>
    <dbReference type="NCBI Taxonomy" id="499986"/>
    <lineage>
        <taxon>Eukaryota</taxon>
        <taxon>Viridiplantae</taxon>
        <taxon>Streptophyta</taxon>
        <taxon>Embryophyta</taxon>
        <taxon>Tracheophyta</taxon>
        <taxon>Spermatophyta</taxon>
        <taxon>Magnoliopsida</taxon>
        <taxon>eudicotyledons</taxon>
        <taxon>Gunneridae</taxon>
        <taxon>Pentapetalae</taxon>
        <taxon>rosids</taxon>
        <taxon>fabids</taxon>
        <taxon>Fabales</taxon>
        <taxon>Fabaceae</taxon>
        <taxon>Caesalpinioideae</taxon>
        <taxon>mimosoid clade</taxon>
        <taxon>Acacieae</taxon>
        <taxon>Acacia</taxon>
    </lineage>
</organism>
<gene>
    <name evidence="8" type="ORF">QN277_003100</name>
</gene>
<evidence type="ECO:0000256" key="4">
    <source>
        <dbReference type="ARBA" id="ARBA00049194"/>
    </source>
</evidence>
<keyword evidence="9" id="KW-1185">Reference proteome</keyword>
<dbReference type="Pfam" id="PF00171">
    <property type="entry name" value="Aldedh"/>
    <property type="match status" value="1"/>
</dbReference>
<dbReference type="InterPro" id="IPR016161">
    <property type="entry name" value="Ald_DH/histidinol_DH"/>
</dbReference>
<dbReference type="GO" id="GO:0009414">
    <property type="term" value="P:response to water deprivation"/>
    <property type="evidence" value="ECO:0007669"/>
    <property type="project" value="UniProtKB-ARBA"/>
</dbReference>
<dbReference type="GO" id="GO:0006081">
    <property type="term" value="P:aldehyde metabolic process"/>
    <property type="evidence" value="ECO:0007669"/>
    <property type="project" value="InterPro"/>
</dbReference>
<dbReference type="AlphaFoldDB" id="A0AAE1NDH4"/>
<dbReference type="FunFam" id="3.40.309.10:FF:000003">
    <property type="entry name" value="Aldehyde dehydrogenase"/>
    <property type="match status" value="1"/>
</dbReference>
<evidence type="ECO:0000313" key="8">
    <source>
        <dbReference type="EMBL" id="KAK4286561.1"/>
    </source>
</evidence>
<feature type="domain" description="Aldehyde dehydrogenase" evidence="7">
    <location>
        <begin position="15"/>
        <end position="448"/>
    </location>
</feature>
<evidence type="ECO:0000313" key="9">
    <source>
        <dbReference type="Proteomes" id="UP001293593"/>
    </source>
</evidence>
<dbReference type="InterPro" id="IPR012394">
    <property type="entry name" value="Aldehyde_DH_NAD(P)"/>
</dbReference>
<dbReference type="FunFam" id="3.40.605.10:FF:000004">
    <property type="entry name" value="Aldehyde dehydrogenase"/>
    <property type="match status" value="1"/>
</dbReference>
<protein>
    <recommendedName>
        <fullName evidence="5">Aldehyde dehydrogenase</fullName>
    </recommendedName>
</protein>
<dbReference type="GO" id="GO:0009737">
    <property type="term" value="P:response to abscisic acid"/>
    <property type="evidence" value="ECO:0007669"/>
    <property type="project" value="UniProtKB-ARBA"/>
</dbReference>
<feature type="active site" evidence="6">
    <location>
        <position position="259"/>
    </location>
</feature>
<dbReference type="SUPFAM" id="SSF53720">
    <property type="entry name" value="ALDH-like"/>
    <property type="match status" value="1"/>
</dbReference>
<dbReference type="Proteomes" id="UP001293593">
    <property type="component" value="Unassembled WGS sequence"/>
</dbReference>
<feature type="active site" evidence="6">
    <location>
        <position position="221"/>
    </location>
</feature>
<dbReference type="GO" id="GO:0004029">
    <property type="term" value="F:aldehyde dehydrogenase (NAD+) activity"/>
    <property type="evidence" value="ECO:0007669"/>
    <property type="project" value="UniProtKB-EC"/>
</dbReference>
<proteinExistence type="inferred from homology"/>
<name>A0AAE1NDH4_9FABA</name>
<dbReference type="Gene3D" id="3.40.309.10">
    <property type="entry name" value="Aldehyde Dehydrogenase, Chain A, domain 2"/>
    <property type="match status" value="1"/>
</dbReference>